<organism evidence="9 10">
    <name type="scientific">Parachaetomium inaequale</name>
    <dbReference type="NCBI Taxonomy" id="2588326"/>
    <lineage>
        <taxon>Eukaryota</taxon>
        <taxon>Fungi</taxon>
        <taxon>Dikarya</taxon>
        <taxon>Ascomycota</taxon>
        <taxon>Pezizomycotina</taxon>
        <taxon>Sordariomycetes</taxon>
        <taxon>Sordariomycetidae</taxon>
        <taxon>Sordariales</taxon>
        <taxon>Chaetomiaceae</taxon>
        <taxon>Parachaetomium</taxon>
    </lineage>
</organism>
<evidence type="ECO:0000313" key="10">
    <source>
        <dbReference type="Proteomes" id="UP001303115"/>
    </source>
</evidence>
<dbReference type="PANTHER" id="PTHR22847">
    <property type="entry name" value="WD40 REPEAT PROTEIN"/>
    <property type="match status" value="1"/>
</dbReference>
<gene>
    <name evidence="9" type="ORF">C8A01DRAFT_50662</name>
</gene>
<dbReference type="SUPFAM" id="SSF50978">
    <property type="entry name" value="WD40 repeat-like"/>
    <property type="match status" value="1"/>
</dbReference>
<dbReference type="Pfam" id="PF00400">
    <property type="entry name" value="WD40"/>
    <property type="match status" value="1"/>
</dbReference>
<keyword evidence="2" id="KW-0677">Repeat</keyword>
<dbReference type="InterPro" id="IPR056884">
    <property type="entry name" value="NPHP3-like_N"/>
</dbReference>
<dbReference type="Gene3D" id="2.130.10.10">
    <property type="entry name" value="YVTN repeat-like/Quinoprotein amine dehydrogenase"/>
    <property type="match status" value="1"/>
</dbReference>
<dbReference type="InterPro" id="IPR015943">
    <property type="entry name" value="WD40/YVTN_repeat-like_dom_sf"/>
</dbReference>
<reference evidence="10" key="1">
    <citation type="journal article" date="2023" name="Mol. Phylogenet. Evol.">
        <title>Genome-scale phylogeny and comparative genomics of the fungal order Sordariales.</title>
        <authorList>
            <person name="Hensen N."/>
            <person name="Bonometti L."/>
            <person name="Westerberg I."/>
            <person name="Brannstrom I.O."/>
            <person name="Guillou S."/>
            <person name="Cros-Aarteil S."/>
            <person name="Calhoun S."/>
            <person name="Haridas S."/>
            <person name="Kuo A."/>
            <person name="Mondo S."/>
            <person name="Pangilinan J."/>
            <person name="Riley R."/>
            <person name="LaButti K."/>
            <person name="Andreopoulos B."/>
            <person name="Lipzen A."/>
            <person name="Chen C."/>
            <person name="Yan M."/>
            <person name="Daum C."/>
            <person name="Ng V."/>
            <person name="Clum A."/>
            <person name="Steindorff A."/>
            <person name="Ohm R.A."/>
            <person name="Martin F."/>
            <person name="Silar P."/>
            <person name="Natvig D.O."/>
            <person name="Lalanne C."/>
            <person name="Gautier V."/>
            <person name="Ament-Velasquez S.L."/>
            <person name="Kruys A."/>
            <person name="Hutchinson M.I."/>
            <person name="Powell A.J."/>
            <person name="Barry K."/>
            <person name="Miller A.N."/>
            <person name="Grigoriev I.V."/>
            <person name="Debuchy R."/>
            <person name="Gladieux P."/>
            <person name="Hiltunen Thoren M."/>
            <person name="Johannesson H."/>
        </authorList>
    </citation>
    <scope>NUCLEOTIDE SEQUENCE [LARGE SCALE GENOMIC DNA]</scope>
    <source>
        <strain evidence="10">CBS 284.82</strain>
    </source>
</reference>
<dbReference type="InterPro" id="IPR001680">
    <property type="entry name" value="WD40_rpt"/>
</dbReference>
<name>A0AAN6PAS1_9PEZI</name>
<accession>A0AAN6PAS1</accession>
<dbReference type="SMART" id="SM00320">
    <property type="entry name" value="WD40"/>
    <property type="match status" value="1"/>
</dbReference>
<evidence type="ECO:0000256" key="3">
    <source>
        <dbReference type="ARBA" id="ARBA00023054"/>
    </source>
</evidence>
<comment type="function">
    <text evidence="6">Involved in mitochondrial fission. Acts as an adapter protein required to form mitochondrial fission complexes. Formation of these complexes is required to promote constriction and fission of the mitochondrial compartment at a late step in mitochondrial division.</text>
</comment>
<dbReference type="InterPro" id="IPR036322">
    <property type="entry name" value="WD40_repeat_dom_sf"/>
</dbReference>
<comment type="caution">
    <text evidence="9">The sequence shown here is derived from an EMBL/GenBank/DDBJ whole genome shotgun (WGS) entry which is preliminary data.</text>
</comment>
<evidence type="ECO:0000256" key="6">
    <source>
        <dbReference type="ARBA" id="ARBA00043913"/>
    </source>
</evidence>
<protein>
    <recommendedName>
        <fullName evidence="5">Mitochondrial division protein 1</fullName>
    </recommendedName>
</protein>
<feature type="domain" description="Nephrocystin 3-like N-terminal" evidence="8">
    <location>
        <begin position="22"/>
        <end position="120"/>
    </location>
</feature>
<evidence type="ECO:0000256" key="4">
    <source>
        <dbReference type="ARBA" id="ARBA00038415"/>
    </source>
</evidence>
<sequence length="367" mass="41787">MSPRYPSRPLAGGTGKSTISYIVAYFFFKRGERDRSNTALLFLTIASQLIVKEPTIAVYIKAAIDTNPAILRKPLKEQIVILAIDALDEYERDTDIRLIIHLLSKSKTLSSVHLRAFVTSKYQDLVLYEIPRPIIEHDIVAFLHSRFIEIRDDYNALYSAVPLFIFIATDPRQQLARLGTTYCLVLDRLLVGTTVAKRSFVDKFRAIVVPASTDSPVRMFYLSFRDFLLNPNIAKTYKRLAVRLKENVYRLRLLGTRRSEINWNIIDTYLPLYIYNRVYLVVFSQDSKTLASGAMLEEYSNRVFSVVFSHDSKTLASGATLEGYSNVVNLVVFSYDSKTLASGSEDKTIKLWDTTLASESETKTIKL</sequence>
<evidence type="ECO:0000259" key="8">
    <source>
        <dbReference type="Pfam" id="PF24883"/>
    </source>
</evidence>
<evidence type="ECO:0000256" key="2">
    <source>
        <dbReference type="ARBA" id="ARBA00022737"/>
    </source>
</evidence>
<dbReference type="PANTHER" id="PTHR22847:SF637">
    <property type="entry name" value="WD REPEAT DOMAIN 5B"/>
    <property type="match status" value="1"/>
</dbReference>
<evidence type="ECO:0000256" key="5">
    <source>
        <dbReference type="ARBA" id="ARBA00039789"/>
    </source>
</evidence>
<proteinExistence type="inferred from homology"/>
<dbReference type="Pfam" id="PF24883">
    <property type="entry name" value="NPHP3_N"/>
    <property type="match status" value="1"/>
</dbReference>
<dbReference type="PROSITE" id="PS50082">
    <property type="entry name" value="WD_REPEATS_2"/>
    <property type="match status" value="1"/>
</dbReference>
<dbReference type="Proteomes" id="UP001303115">
    <property type="component" value="Unassembled WGS sequence"/>
</dbReference>
<dbReference type="PROSITE" id="PS50294">
    <property type="entry name" value="WD_REPEATS_REGION"/>
    <property type="match status" value="1"/>
</dbReference>
<evidence type="ECO:0000256" key="7">
    <source>
        <dbReference type="PROSITE-ProRule" id="PRU00221"/>
    </source>
</evidence>
<keyword evidence="10" id="KW-1185">Reference proteome</keyword>
<evidence type="ECO:0000256" key="1">
    <source>
        <dbReference type="ARBA" id="ARBA00022574"/>
    </source>
</evidence>
<comment type="similarity">
    <text evidence="4">Belongs to the WD repeat MDV1/CAF4 family.</text>
</comment>
<dbReference type="AlphaFoldDB" id="A0AAN6PAS1"/>
<feature type="repeat" description="WD" evidence="7">
    <location>
        <begin position="321"/>
        <end position="362"/>
    </location>
</feature>
<dbReference type="EMBL" id="MU854595">
    <property type="protein sequence ID" value="KAK4032567.1"/>
    <property type="molecule type" value="Genomic_DNA"/>
</dbReference>
<keyword evidence="1 7" id="KW-0853">WD repeat</keyword>
<dbReference type="GO" id="GO:1990234">
    <property type="term" value="C:transferase complex"/>
    <property type="evidence" value="ECO:0007669"/>
    <property type="project" value="UniProtKB-ARBA"/>
</dbReference>
<evidence type="ECO:0000313" key="9">
    <source>
        <dbReference type="EMBL" id="KAK4032567.1"/>
    </source>
</evidence>
<keyword evidence="3" id="KW-0175">Coiled coil</keyword>